<dbReference type="EMBL" id="JAAOZQ010000093">
    <property type="protein sequence ID" value="KAF7518944.1"/>
    <property type="molecule type" value="Genomic_DNA"/>
</dbReference>
<proteinExistence type="predicted"/>
<feature type="region of interest" description="Disordered" evidence="2">
    <location>
        <begin position="467"/>
        <end position="492"/>
    </location>
</feature>
<dbReference type="InterPro" id="IPR025337">
    <property type="entry name" value="Questin_oxidase-like"/>
</dbReference>
<name>A0A9P5GHB0_PENCR</name>
<dbReference type="Proteomes" id="UP000701341">
    <property type="component" value="Unassembled WGS sequence"/>
</dbReference>
<reference evidence="3" key="1">
    <citation type="submission" date="2020-02" db="EMBL/GenBank/DDBJ databases">
        <authorList>
            <person name="Lichtner F.J."/>
        </authorList>
    </citation>
    <scope>NUCLEOTIDE SEQUENCE</scope>
    <source>
        <strain evidence="3">G10</strain>
    </source>
</reference>
<evidence type="ECO:0000256" key="2">
    <source>
        <dbReference type="SAM" id="MobiDB-lite"/>
    </source>
</evidence>
<accession>A0A9P5GHB0</accession>
<dbReference type="Pfam" id="PF14027">
    <property type="entry name" value="Questin_oxidase"/>
    <property type="match status" value="1"/>
</dbReference>
<protein>
    <submittedName>
        <fullName evidence="3">Uncharacterized protein</fullName>
    </submittedName>
</protein>
<dbReference type="PANTHER" id="PTHR35870">
    <property type="entry name" value="PROTEIN, PUTATIVE (AFU_ORTHOLOGUE AFUA_5G03330)-RELATED"/>
    <property type="match status" value="1"/>
</dbReference>
<organism evidence="3 4">
    <name type="scientific">Penicillium crustosum</name>
    <name type="common">Blue mold fungus</name>
    <dbReference type="NCBI Taxonomy" id="36656"/>
    <lineage>
        <taxon>Eukaryota</taxon>
        <taxon>Fungi</taxon>
        <taxon>Dikarya</taxon>
        <taxon>Ascomycota</taxon>
        <taxon>Pezizomycotina</taxon>
        <taxon>Eurotiomycetes</taxon>
        <taxon>Eurotiomycetidae</taxon>
        <taxon>Eurotiales</taxon>
        <taxon>Aspergillaceae</taxon>
        <taxon>Penicillium</taxon>
    </lineage>
</organism>
<comment type="caution">
    <text evidence="3">The sequence shown here is derived from an EMBL/GenBank/DDBJ whole genome shotgun (WGS) entry which is preliminary data.</text>
</comment>
<dbReference type="PANTHER" id="PTHR35870:SF1">
    <property type="entry name" value="PROTEIN, PUTATIVE (AFU_ORTHOLOGUE AFUA_5G03330)-RELATED"/>
    <property type="match status" value="1"/>
</dbReference>
<evidence type="ECO:0000313" key="3">
    <source>
        <dbReference type="EMBL" id="KAF7518944.1"/>
    </source>
</evidence>
<evidence type="ECO:0000313" key="4">
    <source>
        <dbReference type="Proteomes" id="UP000701341"/>
    </source>
</evidence>
<evidence type="ECO:0000256" key="1">
    <source>
        <dbReference type="ARBA" id="ARBA00023002"/>
    </source>
</evidence>
<keyword evidence="1" id="KW-0560">Oxidoreductase</keyword>
<keyword evidence="4" id="KW-1185">Reference proteome</keyword>
<dbReference type="GO" id="GO:0016491">
    <property type="term" value="F:oxidoreductase activity"/>
    <property type="evidence" value="ECO:0007669"/>
    <property type="project" value="UniProtKB-KW"/>
</dbReference>
<dbReference type="AlphaFoldDB" id="A0A9P5GHB0"/>
<feature type="compositionally biased region" description="Low complexity" evidence="2">
    <location>
        <begin position="468"/>
        <end position="487"/>
    </location>
</feature>
<gene>
    <name evidence="3" type="ORF">PCG10_010445</name>
</gene>
<sequence>MANGIKSPEQASLFQLVNEIREDKSLKQSVRWTDTVKIRDGVLNRAPQQMLGYAARYTVSENQITDRLADIISTVAYYISAAQRPNKGVKFDFFLIHCANLSIFFPKLLALPLLNQRSKLRMLEWKGRMDLLMYVSSNSPDLLIDEVIHYPVNNDWSTIFARCAAHPIDDGHLIKFIRALAYGERVCQESEGQSLPISGDMWLRIGNMVIDSTVEGSEQEMWNRYTGFDEAWETLSERATLCTTAGDVKIGINTSSPFFKYRAQCSTDGAYGCTPTGTISPSITLGSNPNVIYNYPFYFPGLYCPSGWATVGVASSDGDKPTSLSSVLSALTTTATDSRLNDDKIATWKNPATILLELLDSGETLVMCCSSSMTAHLDFGCYSTVSHIDATIGCLRMIPKSDIGASTQTVIVDGTTSTDLLIILTASYPGTTETTETITFASSELDRLGTVSVIDILPMMHRQSDLKTTGTAGAASTDATSTSNSAARPSPKGNSWDGLCGILGVSLTSIVLGAAVIL</sequence>